<dbReference type="InterPro" id="IPR024051">
    <property type="entry name" value="AICAR_Tfase_dup_dom_sf"/>
</dbReference>
<evidence type="ECO:0000256" key="10">
    <source>
        <dbReference type="HAMAP-Rule" id="MF_00139"/>
    </source>
</evidence>
<dbReference type="InterPro" id="IPR016193">
    <property type="entry name" value="Cytidine_deaminase-like"/>
</dbReference>
<keyword evidence="5 10" id="KW-0658">Purine biosynthesis</keyword>
<comment type="catalytic activity">
    <reaction evidence="8 10">
        <text>(6R)-10-formyltetrahydrofolate + 5-amino-1-(5-phospho-beta-D-ribosyl)imidazole-4-carboxamide = 5-formamido-1-(5-phospho-D-ribosyl)imidazole-4-carboxamide + (6S)-5,6,7,8-tetrahydrofolate</text>
        <dbReference type="Rhea" id="RHEA:22192"/>
        <dbReference type="ChEBI" id="CHEBI:57453"/>
        <dbReference type="ChEBI" id="CHEBI:58467"/>
        <dbReference type="ChEBI" id="CHEBI:58475"/>
        <dbReference type="ChEBI" id="CHEBI:195366"/>
        <dbReference type="EC" id="2.1.2.3"/>
    </reaction>
</comment>
<dbReference type="FunFam" id="3.40.50.1380:FF:000001">
    <property type="entry name" value="Bifunctional purine biosynthesis protein PurH"/>
    <property type="match status" value="1"/>
</dbReference>
<name>A0A523QM66_UNCAE</name>
<feature type="domain" description="MGS-like" evidence="11">
    <location>
        <begin position="1"/>
        <end position="147"/>
    </location>
</feature>
<evidence type="ECO:0000256" key="2">
    <source>
        <dbReference type="ARBA" id="ARBA00004954"/>
    </source>
</evidence>
<evidence type="ECO:0000259" key="11">
    <source>
        <dbReference type="PROSITE" id="PS51855"/>
    </source>
</evidence>
<dbReference type="CDD" id="cd01421">
    <property type="entry name" value="IMPCH"/>
    <property type="match status" value="1"/>
</dbReference>
<sequence length="521" mass="57517">MVRIETALMSAANKEGIVDFARELVKMEVQILSTGGTALTLRQAGLPVKELSEEMGISPMLGGRVKTLHPNIHAGILALRDNPQHLQEMKALNIDLIDMVVVNFYPFAQVANKEETTLEQALQNIDIGGPTMLRSAAKNFRYVAAVSSPEQYPGIIKELRENKGSLSIWTRRDLARRVFRSTACYDEFIANYLGDEQKERFPEVVNLNLGKVEDLRYGENPHQRAALYLDSARGEVSTSSSWQISGKKPSFNNLLDLDAALRIVREFAQPAAVIIKHTNPCGLGCASSLPEAYRKALSGDPVSAFGSIVGLNRVLDRATALKIASHSSFIEGIIAPGYQEEALQVLRTKQKWGKNVCILKTGAFSTPPKERWNMKTVEQGYLLQEEDRETYLPAQLKTVSQRRPSSQEEQDLLFAWKVSKWVKSNAIVLAKNRAVVGVGAGQMSRIDSTLIAIRKAAVRAKDTVLASDAFIPFPDVVEAAGKAGITAIIQPGGASRDKEVIKTVNEHRMAMLFTGIRHFRH</sequence>
<reference evidence="12 13" key="1">
    <citation type="submission" date="2019-03" db="EMBL/GenBank/DDBJ databases">
        <title>Metabolic potential of uncultured bacteria and archaea associated with petroleum seepage in deep-sea sediments.</title>
        <authorList>
            <person name="Dong X."/>
            <person name="Hubert C."/>
        </authorList>
    </citation>
    <scope>NUCLEOTIDE SEQUENCE [LARGE SCALE GENOMIC DNA]</scope>
    <source>
        <strain evidence="12">E44_bin92</strain>
    </source>
</reference>
<dbReference type="EC" id="3.5.4.10" evidence="10"/>
<comment type="catalytic activity">
    <reaction evidence="9 10">
        <text>IMP + H2O = 5-formamido-1-(5-phospho-D-ribosyl)imidazole-4-carboxamide</text>
        <dbReference type="Rhea" id="RHEA:18445"/>
        <dbReference type="ChEBI" id="CHEBI:15377"/>
        <dbReference type="ChEBI" id="CHEBI:58053"/>
        <dbReference type="ChEBI" id="CHEBI:58467"/>
        <dbReference type="EC" id="3.5.4.10"/>
    </reaction>
</comment>
<dbReference type="AlphaFoldDB" id="A0A523QM66"/>
<evidence type="ECO:0000256" key="1">
    <source>
        <dbReference type="ARBA" id="ARBA00004844"/>
    </source>
</evidence>
<evidence type="ECO:0000256" key="3">
    <source>
        <dbReference type="ARBA" id="ARBA00007667"/>
    </source>
</evidence>
<dbReference type="PIRSF" id="PIRSF000414">
    <property type="entry name" value="AICARFT_IMPCHas"/>
    <property type="match status" value="1"/>
</dbReference>
<dbReference type="InterPro" id="IPR002695">
    <property type="entry name" value="PurH-like"/>
</dbReference>
<evidence type="ECO:0000256" key="7">
    <source>
        <dbReference type="ARBA" id="ARBA00023268"/>
    </source>
</evidence>
<comment type="similarity">
    <text evidence="3 10">Belongs to the PurH family.</text>
</comment>
<dbReference type="InterPro" id="IPR011607">
    <property type="entry name" value="MGS-like_dom"/>
</dbReference>
<dbReference type="EMBL" id="SOKU01000034">
    <property type="protein sequence ID" value="TES86902.1"/>
    <property type="molecule type" value="Genomic_DNA"/>
</dbReference>
<evidence type="ECO:0000256" key="4">
    <source>
        <dbReference type="ARBA" id="ARBA00022679"/>
    </source>
</evidence>
<dbReference type="PANTHER" id="PTHR11692">
    <property type="entry name" value="BIFUNCTIONAL PURINE BIOSYNTHESIS PROTEIN PURH"/>
    <property type="match status" value="1"/>
</dbReference>
<dbReference type="FunFam" id="3.40.140.20:FF:000001">
    <property type="entry name" value="Bifunctional purine biosynthesis protein PurH"/>
    <property type="match status" value="1"/>
</dbReference>
<dbReference type="SMART" id="SM00798">
    <property type="entry name" value="AICARFT_IMPCHas"/>
    <property type="match status" value="1"/>
</dbReference>
<evidence type="ECO:0000256" key="5">
    <source>
        <dbReference type="ARBA" id="ARBA00022755"/>
    </source>
</evidence>
<evidence type="ECO:0000256" key="8">
    <source>
        <dbReference type="ARBA" id="ARBA00050488"/>
    </source>
</evidence>
<dbReference type="PROSITE" id="PS51855">
    <property type="entry name" value="MGS"/>
    <property type="match status" value="1"/>
</dbReference>
<dbReference type="GO" id="GO:0003937">
    <property type="term" value="F:IMP cyclohydrolase activity"/>
    <property type="evidence" value="ECO:0007669"/>
    <property type="project" value="UniProtKB-UniRule"/>
</dbReference>
<dbReference type="InterPro" id="IPR036914">
    <property type="entry name" value="MGS-like_dom_sf"/>
</dbReference>
<dbReference type="NCBIfam" id="NF002049">
    <property type="entry name" value="PRK00881.1"/>
    <property type="match status" value="1"/>
</dbReference>
<dbReference type="GO" id="GO:0004643">
    <property type="term" value="F:phosphoribosylaminoimidazolecarboxamide formyltransferase activity"/>
    <property type="evidence" value="ECO:0007669"/>
    <property type="project" value="UniProtKB-UniRule"/>
</dbReference>
<comment type="caution">
    <text evidence="12">The sequence shown here is derived from an EMBL/GenBank/DDBJ whole genome shotgun (WGS) entry which is preliminary data.</text>
</comment>
<dbReference type="GO" id="GO:0005829">
    <property type="term" value="C:cytosol"/>
    <property type="evidence" value="ECO:0007669"/>
    <property type="project" value="TreeGrafter"/>
</dbReference>
<dbReference type="NCBIfam" id="TIGR00355">
    <property type="entry name" value="purH"/>
    <property type="match status" value="1"/>
</dbReference>
<comment type="domain">
    <text evidence="10">The IMP cyclohydrolase activity resides in the N-terminal region.</text>
</comment>
<accession>A0A523QM66</accession>
<dbReference type="Proteomes" id="UP000320781">
    <property type="component" value="Unassembled WGS sequence"/>
</dbReference>
<dbReference type="Gene3D" id="3.40.140.20">
    <property type="match status" value="2"/>
</dbReference>
<keyword evidence="4 10" id="KW-0808">Transferase</keyword>
<evidence type="ECO:0000256" key="6">
    <source>
        <dbReference type="ARBA" id="ARBA00022801"/>
    </source>
</evidence>
<keyword evidence="7 10" id="KW-0511">Multifunctional enzyme</keyword>
<dbReference type="UniPathway" id="UPA00074">
    <property type="reaction ID" value="UER00133"/>
</dbReference>
<protein>
    <recommendedName>
        <fullName evidence="10">Bifunctional purine biosynthesis protein PurH</fullName>
    </recommendedName>
    <domain>
        <recommendedName>
            <fullName evidence="10">Phosphoribosylaminoimidazolecarboxamide formyltransferase</fullName>
            <ecNumber evidence="10">2.1.2.3</ecNumber>
        </recommendedName>
        <alternativeName>
            <fullName evidence="10">AICAR transformylase</fullName>
        </alternativeName>
    </domain>
    <domain>
        <recommendedName>
            <fullName evidence="10">IMP cyclohydrolase</fullName>
            <ecNumber evidence="10">3.5.4.10</ecNumber>
        </recommendedName>
        <alternativeName>
            <fullName evidence="10">ATIC</fullName>
        </alternativeName>
        <alternativeName>
            <fullName evidence="10">IMP synthase</fullName>
        </alternativeName>
        <alternativeName>
            <fullName evidence="10">Inosinicase</fullName>
        </alternativeName>
    </domain>
</protein>
<dbReference type="Pfam" id="PF01808">
    <property type="entry name" value="AICARFT_IMPCHas"/>
    <property type="match status" value="1"/>
</dbReference>
<evidence type="ECO:0000313" key="13">
    <source>
        <dbReference type="Proteomes" id="UP000320781"/>
    </source>
</evidence>
<proteinExistence type="inferred from homology"/>
<dbReference type="Gene3D" id="3.40.50.1380">
    <property type="entry name" value="Methylglyoxal synthase-like domain"/>
    <property type="match status" value="1"/>
</dbReference>
<keyword evidence="6 10" id="KW-0378">Hydrolase</keyword>
<comment type="pathway">
    <text evidence="2 10">Purine metabolism; IMP biosynthesis via de novo pathway; 5-formamido-1-(5-phospho-D-ribosyl)imidazole-4-carboxamide from 5-amino-1-(5-phospho-D-ribosyl)imidazole-4-carboxamide (10-formyl THF route): step 1/1.</text>
</comment>
<dbReference type="Pfam" id="PF02142">
    <property type="entry name" value="MGS"/>
    <property type="match status" value="1"/>
</dbReference>
<dbReference type="EC" id="2.1.2.3" evidence="10"/>
<evidence type="ECO:0000313" key="12">
    <source>
        <dbReference type="EMBL" id="TES86902.1"/>
    </source>
</evidence>
<dbReference type="GO" id="GO:0006189">
    <property type="term" value="P:'de novo' IMP biosynthetic process"/>
    <property type="evidence" value="ECO:0007669"/>
    <property type="project" value="UniProtKB-UniRule"/>
</dbReference>
<evidence type="ECO:0000256" key="9">
    <source>
        <dbReference type="ARBA" id="ARBA00050687"/>
    </source>
</evidence>
<gene>
    <name evidence="10 12" type="primary">purH</name>
    <name evidence="12" type="ORF">E3J95_00800</name>
</gene>
<comment type="pathway">
    <text evidence="1 10">Purine metabolism; IMP biosynthesis via de novo pathway; IMP from 5-formamido-1-(5-phospho-D-ribosyl)imidazole-4-carboxamide: step 1/1.</text>
</comment>
<dbReference type="PANTHER" id="PTHR11692:SF0">
    <property type="entry name" value="BIFUNCTIONAL PURINE BIOSYNTHESIS PROTEIN ATIC"/>
    <property type="match status" value="1"/>
</dbReference>
<dbReference type="HAMAP" id="MF_00139">
    <property type="entry name" value="PurH"/>
    <property type="match status" value="1"/>
</dbReference>
<organism evidence="12 13">
    <name type="scientific">Aerophobetes bacterium</name>
    <dbReference type="NCBI Taxonomy" id="2030807"/>
    <lineage>
        <taxon>Bacteria</taxon>
        <taxon>Candidatus Aerophobota</taxon>
    </lineage>
</organism>
<dbReference type="SUPFAM" id="SSF52335">
    <property type="entry name" value="Methylglyoxal synthase-like"/>
    <property type="match status" value="1"/>
</dbReference>
<dbReference type="SMART" id="SM00851">
    <property type="entry name" value="MGS"/>
    <property type="match status" value="1"/>
</dbReference>
<dbReference type="SUPFAM" id="SSF53927">
    <property type="entry name" value="Cytidine deaminase-like"/>
    <property type="match status" value="1"/>
</dbReference>